<evidence type="ECO:0000313" key="10">
    <source>
        <dbReference type="EMBL" id="KOB76872.1"/>
    </source>
</evidence>
<dbReference type="InterPro" id="IPR003439">
    <property type="entry name" value="ABC_transporter-like_ATP-bd"/>
</dbReference>
<dbReference type="PROSITE" id="PS50893">
    <property type="entry name" value="ABC_TRANSPORTER_2"/>
    <property type="match status" value="1"/>
</dbReference>
<dbReference type="EMBL" id="JTDY01000503">
    <property type="protein sequence ID" value="KOB76872.1"/>
    <property type="molecule type" value="Genomic_DNA"/>
</dbReference>
<feature type="non-terminal residue" evidence="10">
    <location>
        <position position="1"/>
    </location>
</feature>
<comment type="caution">
    <text evidence="10">The sequence shown here is derived from an EMBL/GenBank/DDBJ whole genome shotgun (WGS) entry which is preliminary data.</text>
</comment>
<protein>
    <submittedName>
        <fullName evidence="10">ATP-binding cassette sub-family B member 10, mitochondrial</fullName>
    </submittedName>
</protein>
<dbReference type="SUPFAM" id="SSF90123">
    <property type="entry name" value="ABC transporter transmembrane region"/>
    <property type="match status" value="2"/>
</dbReference>
<evidence type="ECO:0000256" key="6">
    <source>
        <dbReference type="ARBA" id="ARBA00023136"/>
    </source>
</evidence>
<evidence type="ECO:0000259" key="8">
    <source>
        <dbReference type="PROSITE" id="PS50893"/>
    </source>
</evidence>
<dbReference type="GO" id="GO:0015421">
    <property type="term" value="F:ABC-type oligopeptide transporter activity"/>
    <property type="evidence" value="ECO:0007669"/>
    <property type="project" value="TreeGrafter"/>
</dbReference>
<keyword evidence="6 7" id="KW-0472">Membrane</keyword>
<evidence type="ECO:0000313" key="11">
    <source>
        <dbReference type="Proteomes" id="UP000037510"/>
    </source>
</evidence>
<keyword evidence="3" id="KW-0547">Nucleotide-binding</keyword>
<gene>
    <name evidence="10" type="ORF">OBRU01_05012</name>
</gene>
<feature type="domain" description="ABC transmembrane type-1" evidence="9">
    <location>
        <begin position="91"/>
        <end position="159"/>
    </location>
</feature>
<dbReference type="Pfam" id="PF00005">
    <property type="entry name" value="ABC_tran"/>
    <property type="match status" value="1"/>
</dbReference>
<dbReference type="Pfam" id="PF00664">
    <property type="entry name" value="ABC_membrane"/>
    <property type="match status" value="1"/>
</dbReference>
<evidence type="ECO:0000256" key="7">
    <source>
        <dbReference type="SAM" id="Phobius"/>
    </source>
</evidence>
<evidence type="ECO:0000256" key="5">
    <source>
        <dbReference type="ARBA" id="ARBA00022989"/>
    </source>
</evidence>
<dbReference type="InterPro" id="IPR027417">
    <property type="entry name" value="P-loop_NTPase"/>
</dbReference>
<dbReference type="GO" id="GO:0005524">
    <property type="term" value="F:ATP binding"/>
    <property type="evidence" value="ECO:0007669"/>
    <property type="project" value="UniProtKB-KW"/>
</dbReference>
<keyword evidence="2 7" id="KW-0812">Transmembrane</keyword>
<evidence type="ECO:0000259" key="9">
    <source>
        <dbReference type="PROSITE" id="PS50929"/>
    </source>
</evidence>
<dbReference type="GO" id="GO:0005743">
    <property type="term" value="C:mitochondrial inner membrane"/>
    <property type="evidence" value="ECO:0007669"/>
    <property type="project" value="TreeGrafter"/>
</dbReference>
<dbReference type="PANTHER" id="PTHR43394">
    <property type="entry name" value="ATP-DEPENDENT PERMEASE MDL1, MITOCHONDRIAL"/>
    <property type="match status" value="1"/>
</dbReference>
<keyword evidence="4 10" id="KW-0067">ATP-binding</keyword>
<dbReference type="SMART" id="SM00382">
    <property type="entry name" value="AAA"/>
    <property type="match status" value="1"/>
</dbReference>
<dbReference type="AlphaFoldDB" id="A0A0L7LN47"/>
<dbReference type="InterPro" id="IPR039421">
    <property type="entry name" value="Type_1_exporter"/>
</dbReference>
<feature type="domain" description="ABC transporter" evidence="8">
    <location>
        <begin position="187"/>
        <end position="530"/>
    </location>
</feature>
<dbReference type="InterPro" id="IPR011527">
    <property type="entry name" value="ABC1_TM_dom"/>
</dbReference>
<accession>A0A0L7LN47</accession>
<comment type="subcellular location">
    <subcellularLocation>
        <location evidence="1">Membrane</location>
        <topology evidence="1">Multi-pass membrane protein</topology>
    </subcellularLocation>
</comment>
<feature type="domain" description="ABC transmembrane type-1" evidence="9">
    <location>
        <begin position="1"/>
        <end position="51"/>
    </location>
</feature>
<proteinExistence type="predicted"/>
<keyword evidence="5 7" id="KW-1133">Transmembrane helix</keyword>
<dbReference type="InterPro" id="IPR003593">
    <property type="entry name" value="AAA+_ATPase"/>
</dbReference>
<dbReference type="Gene3D" id="1.20.1560.10">
    <property type="entry name" value="ABC transporter type 1, transmembrane domain"/>
    <property type="match status" value="3"/>
</dbReference>
<organism evidence="10 11">
    <name type="scientific">Operophtera brumata</name>
    <name type="common">Winter moth</name>
    <name type="synonym">Phalaena brumata</name>
    <dbReference type="NCBI Taxonomy" id="104452"/>
    <lineage>
        <taxon>Eukaryota</taxon>
        <taxon>Metazoa</taxon>
        <taxon>Ecdysozoa</taxon>
        <taxon>Arthropoda</taxon>
        <taxon>Hexapoda</taxon>
        <taxon>Insecta</taxon>
        <taxon>Pterygota</taxon>
        <taxon>Neoptera</taxon>
        <taxon>Endopterygota</taxon>
        <taxon>Lepidoptera</taxon>
        <taxon>Glossata</taxon>
        <taxon>Ditrysia</taxon>
        <taxon>Geometroidea</taxon>
        <taxon>Geometridae</taxon>
        <taxon>Larentiinae</taxon>
        <taxon>Operophtera</taxon>
    </lineage>
</organism>
<dbReference type="GO" id="GO:0090374">
    <property type="term" value="P:oligopeptide export from mitochondrion"/>
    <property type="evidence" value="ECO:0007669"/>
    <property type="project" value="TreeGrafter"/>
</dbReference>
<reference evidence="10 11" key="1">
    <citation type="journal article" date="2015" name="Genome Biol. Evol.">
        <title>The genome of winter moth (Operophtera brumata) provides a genomic perspective on sexual dimorphism and phenology.</title>
        <authorList>
            <person name="Derks M.F."/>
            <person name="Smit S."/>
            <person name="Salis L."/>
            <person name="Schijlen E."/>
            <person name="Bossers A."/>
            <person name="Mateman C."/>
            <person name="Pijl A.S."/>
            <person name="de Ridder D."/>
            <person name="Groenen M.A."/>
            <person name="Visser M.E."/>
            <person name="Megens H.J."/>
        </authorList>
    </citation>
    <scope>NUCLEOTIDE SEQUENCE [LARGE SCALE GENOMIC DNA]</scope>
    <source>
        <strain evidence="10">WM2013NL</strain>
        <tissue evidence="10">Head and thorax</tissue>
    </source>
</reference>
<evidence type="ECO:0000256" key="1">
    <source>
        <dbReference type="ARBA" id="ARBA00004141"/>
    </source>
</evidence>
<evidence type="ECO:0000256" key="2">
    <source>
        <dbReference type="ARBA" id="ARBA00022692"/>
    </source>
</evidence>
<dbReference type="GO" id="GO:0016887">
    <property type="term" value="F:ATP hydrolysis activity"/>
    <property type="evidence" value="ECO:0007669"/>
    <property type="project" value="InterPro"/>
</dbReference>
<dbReference type="Proteomes" id="UP000037510">
    <property type="component" value="Unassembled WGS sequence"/>
</dbReference>
<name>A0A0L7LN47_OPEBR</name>
<dbReference type="PROSITE" id="PS50929">
    <property type="entry name" value="ABC_TM1F"/>
    <property type="match status" value="2"/>
</dbReference>
<keyword evidence="11" id="KW-1185">Reference proteome</keyword>
<dbReference type="SUPFAM" id="SSF52540">
    <property type="entry name" value="P-loop containing nucleoside triphosphate hydrolases"/>
    <property type="match status" value="5"/>
</dbReference>
<dbReference type="Gene3D" id="3.40.50.300">
    <property type="entry name" value="P-loop containing nucleotide triphosphate hydrolases"/>
    <property type="match status" value="6"/>
</dbReference>
<feature type="transmembrane region" description="Helical" evidence="7">
    <location>
        <begin position="136"/>
        <end position="157"/>
    </location>
</feature>
<dbReference type="STRING" id="104452.A0A0L7LN47"/>
<evidence type="ECO:0000256" key="4">
    <source>
        <dbReference type="ARBA" id="ARBA00022840"/>
    </source>
</evidence>
<feature type="transmembrane region" description="Helical" evidence="7">
    <location>
        <begin position="93"/>
        <end position="116"/>
    </location>
</feature>
<feature type="non-terminal residue" evidence="10">
    <location>
        <position position="530"/>
    </location>
</feature>
<evidence type="ECO:0000256" key="3">
    <source>
        <dbReference type="ARBA" id="ARBA00022741"/>
    </source>
</evidence>
<sequence length="530" mass="58506">ALFGKTSTGELVNRLSADTQLVGRNLSQNVSGGLRSLIMVSAGTGMMVSKSKVLQVAWFGETSTGELVNRLSADTQLVGRNLSQNVSGGLRSLIMVSAGTGVMTGLAGNTIIILVLYYGGGMVATEQLTVGNLTSFLLYAAYVGISIGGLSSFYTELNKGIGAATRLWDIIDREPTIPVIDRPNGEIILENIHYSYNDQPLIKGLSLHLHPGKSIALVGRSGCGKSTIASLILRLYDPERGRILLDGVDIRELDPVWLRSHVGYMFTNTIASLILRLYDPERGRILLDGVDIRELDPVWLRRHVGFVSQSTIASLILRLYDPERGRILLDGVDIRELDPVWLRRHVGFVSQSTIASLILRLYDPERGRILLDGVDIRELDPVWLRRHVGFVSQSTIASLILRLYDPERGRILLDGVDIRELDPVWLRSHVGYVSQDEPDWLKAARTAHLHELVVATHDGWDRQVGARGGQLNAYSEYLVDKALKEISKDRTVLTIAHRLSTIQSADEVAVLENGIVIEKGPYPELMAKQD</sequence>
<dbReference type="InterPro" id="IPR036640">
    <property type="entry name" value="ABC1_TM_sf"/>
</dbReference>
<dbReference type="PANTHER" id="PTHR43394:SF1">
    <property type="entry name" value="ATP-BINDING CASSETTE SUB-FAMILY B MEMBER 10, MITOCHONDRIAL"/>
    <property type="match status" value="1"/>
</dbReference>